<name>A0A2M7TSV4_9BACT</name>
<evidence type="ECO:0000313" key="1">
    <source>
        <dbReference type="EMBL" id="PIZ58877.1"/>
    </source>
</evidence>
<proteinExistence type="predicted"/>
<evidence type="ECO:0000313" key="2">
    <source>
        <dbReference type="Proteomes" id="UP000229336"/>
    </source>
</evidence>
<reference evidence="2" key="1">
    <citation type="submission" date="2017-09" db="EMBL/GenBank/DDBJ databases">
        <title>Depth-based differentiation of microbial function through sediment-hosted aquifers and enrichment of novel symbionts in the deep terrestrial subsurface.</title>
        <authorList>
            <person name="Probst A.J."/>
            <person name="Ladd B."/>
            <person name="Jarett J.K."/>
            <person name="Geller-Mcgrath D.E."/>
            <person name="Sieber C.M.K."/>
            <person name="Emerson J.B."/>
            <person name="Anantharaman K."/>
            <person name="Thomas B.C."/>
            <person name="Malmstrom R."/>
            <person name="Stieglmeier M."/>
            <person name="Klingl A."/>
            <person name="Woyke T."/>
            <person name="Ryan C.M."/>
            <person name="Banfield J.F."/>
        </authorList>
    </citation>
    <scope>NUCLEOTIDE SEQUENCE [LARGE SCALE GENOMIC DNA]</scope>
</reference>
<sequence>MSIVRSSFEESELIKLKEKISQFKNDFFKTDNIILHSKEIRKCDGSFQILFDLNLKKKFYNDLNKILSESNFTIIGSGVDKDKHIKKYGKGAKDPYNLSLSFVIERLVFCLDTNGTNRSVDITIEKRGKKEDQQLLDQYNTILDRGTYYVKPERVKTKINKFSLSKT</sequence>
<organism evidence="1 2">
    <name type="scientific">Candidatus Shapirobacteria bacterium CG_4_10_14_0_2_um_filter_40_12</name>
    <dbReference type="NCBI Taxonomy" id="1974871"/>
    <lineage>
        <taxon>Bacteria</taxon>
        <taxon>Candidatus Shapironibacteriota</taxon>
    </lineage>
</organism>
<comment type="caution">
    <text evidence="1">The sequence shown here is derived from an EMBL/GenBank/DDBJ whole genome shotgun (WGS) entry which is preliminary data.</text>
</comment>
<dbReference type="EMBL" id="PFNX01000054">
    <property type="protein sequence ID" value="PIZ58877.1"/>
    <property type="molecule type" value="Genomic_DNA"/>
</dbReference>
<accession>A0A2M7TSV4</accession>
<dbReference type="Proteomes" id="UP000229336">
    <property type="component" value="Unassembled WGS sequence"/>
</dbReference>
<gene>
    <name evidence="1" type="ORF">COY20_02780</name>
</gene>
<dbReference type="AlphaFoldDB" id="A0A2M7TSV4"/>
<protein>
    <submittedName>
        <fullName evidence="1">Uncharacterized protein</fullName>
    </submittedName>
</protein>